<dbReference type="InterPro" id="IPR002110">
    <property type="entry name" value="Ankyrin_rpt"/>
</dbReference>
<keyword evidence="4" id="KW-0040">ANK repeat</keyword>
<keyword evidence="2" id="KW-0808">Transferase</keyword>
<sequence>MEVSSDDELDAMTTSGEELIQSILREESLEKIQQLITNGAPLWYQNESEGISCLHAAAYTQNVALTKLLIENGAVWNAADYLRNTAGDIALSFNNEELYNLMRDAGIRQEMLMGLLSSKTDNESVMILRANDETAATSSETFLGSPLIYKQDQLGQDVCMVDIDGEEVGVMMRWEEGIMERTLERMKAECKKTENLRVLNVGFGLGIIDTLFQTLSPSLHVIIEPHPDVLKHMRERGWYEKPGVKILQGKWQDFVNKDRLTELIPEGGFDMVYTDPFSEDYETLRGFFKQLPTLLAPRDGIFSFFNGLGATNPTIHDVATRIAELHLAELGFNVQWSDVDVRQQRDRWGNSRPYFTLPTYRLPVLVNS</sequence>
<dbReference type="InterPro" id="IPR036770">
    <property type="entry name" value="Ankyrin_rpt-contain_sf"/>
</dbReference>
<proteinExistence type="predicted"/>
<dbReference type="PANTHER" id="PTHR32379:SF1">
    <property type="entry name" value="GUANIDINOACETATE N-METHYLTRANSFERASE"/>
    <property type="match status" value="1"/>
</dbReference>
<dbReference type="PROSITE" id="PS50297">
    <property type="entry name" value="ANK_REP_REGION"/>
    <property type="match status" value="1"/>
</dbReference>
<dbReference type="GO" id="GO:0019702">
    <property type="term" value="F:protein arginine N5-methyltransferase activity"/>
    <property type="evidence" value="ECO:0007669"/>
    <property type="project" value="TreeGrafter"/>
</dbReference>
<dbReference type="SUPFAM" id="SSF48403">
    <property type="entry name" value="Ankyrin repeat"/>
    <property type="match status" value="1"/>
</dbReference>
<dbReference type="GO" id="GO:0005737">
    <property type="term" value="C:cytoplasm"/>
    <property type="evidence" value="ECO:0007669"/>
    <property type="project" value="TreeGrafter"/>
</dbReference>
<dbReference type="OrthoDB" id="19014at2759"/>
<accession>A0A8H6WKD7</accession>
<evidence type="ECO:0000313" key="7">
    <source>
        <dbReference type="Proteomes" id="UP000636479"/>
    </source>
</evidence>
<evidence type="ECO:0000256" key="4">
    <source>
        <dbReference type="PROSITE-ProRule" id="PRU00023"/>
    </source>
</evidence>
<name>A0A8H6WKD7_9AGAR</name>
<keyword evidence="3" id="KW-0949">S-adenosyl-L-methionine</keyword>
<reference evidence="6" key="1">
    <citation type="submission" date="2020-05" db="EMBL/GenBank/DDBJ databases">
        <title>Mycena genomes resolve the evolution of fungal bioluminescence.</title>
        <authorList>
            <person name="Tsai I.J."/>
        </authorList>
    </citation>
    <scope>NUCLEOTIDE SEQUENCE</scope>
    <source>
        <strain evidence="6">171206Taipei</strain>
    </source>
</reference>
<dbReference type="Proteomes" id="UP000636479">
    <property type="component" value="Unassembled WGS sequence"/>
</dbReference>
<dbReference type="RefSeq" id="XP_037225647.1">
    <property type="nucleotide sequence ID" value="XM_037357737.1"/>
</dbReference>
<feature type="domain" description="RMT2" evidence="5">
    <location>
        <begin position="133"/>
        <end position="368"/>
    </location>
</feature>
<organism evidence="6 7">
    <name type="scientific">Mycena indigotica</name>
    <dbReference type="NCBI Taxonomy" id="2126181"/>
    <lineage>
        <taxon>Eukaryota</taxon>
        <taxon>Fungi</taxon>
        <taxon>Dikarya</taxon>
        <taxon>Basidiomycota</taxon>
        <taxon>Agaricomycotina</taxon>
        <taxon>Agaricomycetes</taxon>
        <taxon>Agaricomycetidae</taxon>
        <taxon>Agaricales</taxon>
        <taxon>Marasmiineae</taxon>
        <taxon>Mycenaceae</taxon>
        <taxon>Mycena</taxon>
    </lineage>
</organism>
<dbReference type="InterPro" id="IPR051038">
    <property type="entry name" value="RMT2/GAMT_Mtase"/>
</dbReference>
<dbReference type="GeneID" id="59340253"/>
<evidence type="ECO:0000256" key="1">
    <source>
        <dbReference type="ARBA" id="ARBA00022603"/>
    </source>
</evidence>
<dbReference type="Gene3D" id="1.25.40.20">
    <property type="entry name" value="Ankyrin repeat-containing domain"/>
    <property type="match status" value="1"/>
</dbReference>
<evidence type="ECO:0000256" key="3">
    <source>
        <dbReference type="ARBA" id="ARBA00022691"/>
    </source>
</evidence>
<dbReference type="PANTHER" id="PTHR32379">
    <property type="entry name" value="GUANIDINOACETATE N-METHYLTRANSFERASE"/>
    <property type="match status" value="1"/>
</dbReference>
<dbReference type="EMBL" id="JACAZF010000001">
    <property type="protein sequence ID" value="KAF7315624.1"/>
    <property type="molecule type" value="Genomic_DNA"/>
</dbReference>
<evidence type="ECO:0000313" key="6">
    <source>
        <dbReference type="EMBL" id="KAF7315624.1"/>
    </source>
</evidence>
<comment type="caution">
    <text evidence="6">The sequence shown here is derived from an EMBL/GenBank/DDBJ whole genome shotgun (WGS) entry which is preliminary data.</text>
</comment>
<dbReference type="InterPro" id="IPR029063">
    <property type="entry name" value="SAM-dependent_MTases_sf"/>
</dbReference>
<feature type="repeat" description="ANK" evidence="4">
    <location>
        <begin position="49"/>
        <end position="81"/>
    </location>
</feature>
<gene>
    <name evidence="6" type="ORF">MIND_00077800</name>
</gene>
<dbReference type="Gene3D" id="3.40.50.150">
    <property type="entry name" value="Vaccinia Virus protein VP39"/>
    <property type="match status" value="1"/>
</dbReference>
<dbReference type="SUPFAM" id="SSF53335">
    <property type="entry name" value="S-adenosyl-L-methionine-dependent methyltransferases"/>
    <property type="match status" value="1"/>
</dbReference>
<dbReference type="AlphaFoldDB" id="A0A8H6WKD7"/>
<dbReference type="GO" id="GO:0005634">
    <property type="term" value="C:nucleus"/>
    <property type="evidence" value="ECO:0007669"/>
    <property type="project" value="TreeGrafter"/>
</dbReference>
<dbReference type="GO" id="GO:0032259">
    <property type="term" value="P:methylation"/>
    <property type="evidence" value="ECO:0007669"/>
    <property type="project" value="UniProtKB-KW"/>
</dbReference>
<evidence type="ECO:0000259" key="5">
    <source>
        <dbReference type="PROSITE" id="PS51559"/>
    </source>
</evidence>
<keyword evidence="7" id="KW-1185">Reference proteome</keyword>
<dbReference type="PROSITE" id="PS50088">
    <property type="entry name" value="ANK_REPEAT"/>
    <property type="match status" value="1"/>
</dbReference>
<dbReference type="CDD" id="cd02440">
    <property type="entry name" value="AdoMet_MTases"/>
    <property type="match status" value="1"/>
</dbReference>
<evidence type="ECO:0000256" key="2">
    <source>
        <dbReference type="ARBA" id="ARBA00022679"/>
    </source>
</evidence>
<dbReference type="PROSITE" id="PS51559">
    <property type="entry name" value="SAM_RMT2"/>
    <property type="match status" value="1"/>
</dbReference>
<dbReference type="InterPro" id="IPR026480">
    <property type="entry name" value="RMT2_dom"/>
</dbReference>
<keyword evidence="1" id="KW-0489">Methyltransferase</keyword>
<protein>
    <recommendedName>
        <fullName evidence="5">RMT2 domain-containing protein</fullName>
    </recommendedName>
</protein>